<name>A0A238YWX3_9PROT</name>
<evidence type="ECO:0000313" key="3">
    <source>
        <dbReference type="EMBL" id="SNR75238.1"/>
    </source>
</evidence>
<evidence type="ECO:0000313" key="4">
    <source>
        <dbReference type="Proteomes" id="UP000198305"/>
    </source>
</evidence>
<evidence type="ECO:0000256" key="2">
    <source>
        <dbReference type="SAM" id="SignalP"/>
    </source>
</evidence>
<feature type="chain" id="PRO_5012714883" description="Secreted protein" evidence="2">
    <location>
        <begin position="24"/>
        <end position="90"/>
    </location>
</feature>
<evidence type="ECO:0000256" key="1">
    <source>
        <dbReference type="SAM" id="MobiDB-lite"/>
    </source>
</evidence>
<feature type="region of interest" description="Disordered" evidence="1">
    <location>
        <begin position="45"/>
        <end position="90"/>
    </location>
</feature>
<dbReference type="AlphaFoldDB" id="A0A238YWX3"/>
<dbReference type="EMBL" id="FZOA01000003">
    <property type="protein sequence ID" value="SNR75238.1"/>
    <property type="molecule type" value="Genomic_DNA"/>
</dbReference>
<keyword evidence="4" id="KW-1185">Reference proteome</keyword>
<protein>
    <recommendedName>
        <fullName evidence="5">Secreted protein</fullName>
    </recommendedName>
</protein>
<reference evidence="4" key="1">
    <citation type="submission" date="2017-06" db="EMBL/GenBank/DDBJ databases">
        <authorList>
            <person name="Varghese N."/>
            <person name="Submissions S."/>
        </authorList>
    </citation>
    <scope>NUCLEOTIDE SEQUENCE [LARGE SCALE GENOMIC DNA]</scope>
    <source>
        <strain evidence="4">Ca-68</strain>
    </source>
</reference>
<sequence length="90" mass="10223">MRFNVIISTFLCLVASLPVSLQAAESRPDAALHQEPVLKKYQKFEGTPATPEPVKSGHQHEHEQHITQPMEGHEHMQDHDHAVHQHQHGE</sequence>
<evidence type="ECO:0008006" key="5">
    <source>
        <dbReference type="Google" id="ProtNLM"/>
    </source>
</evidence>
<dbReference type="Proteomes" id="UP000198305">
    <property type="component" value="Unassembled WGS sequence"/>
</dbReference>
<feature type="compositionally biased region" description="Basic and acidic residues" evidence="1">
    <location>
        <begin position="58"/>
        <end position="90"/>
    </location>
</feature>
<proteinExistence type="predicted"/>
<keyword evidence="2" id="KW-0732">Signal</keyword>
<organism evidence="3 4">
    <name type="scientific">Methylobacillus rhizosphaerae</name>
    <dbReference type="NCBI Taxonomy" id="551994"/>
    <lineage>
        <taxon>Bacteria</taxon>
        <taxon>Pseudomonadati</taxon>
        <taxon>Pseudomonadota</taxon>
        <taxon>Betaproteobacteria</taxon>
        <taxon>Nitrosomonadales</taxon>
        <taxon>Methylophilaceae</taxon>
        <taxon>Methylobacillus</taxon>
    </lineage>
</organism>
<gene>
    <name evidence="3" type="ORF">SAMN05192560_0879</name>
</gene>
<feature type="signal peptide" evidence="2">
    <location>
        <begin position="1"/>
        <end position="23"/>
    </location>
</feature>
<accession>A0A238YWX3</accession>